<accession>A0A4R9AHV3</accession>
<sequence>MKQIGIVGGLSWISTAEYYRLINVMVRKELGGHRSARMLVDSLDEQTFLDAQAADPSEIVSEAQIVDSVARLSGAGAEIVALSANGLHRFVPAITNRTGVNVVDIAEATASAVSQARLTSVGLLGVRRTMEGEFYRRRFEELGITVIVPDDRTRGYVHDAIIEELTLGHFTDETRTKFLEICKGLVNRGAEGVVLGCTEIPLLLDNSADLEFPLFSTTEIHCQAIVQAALGVSM</sequence>
<keyword evidence="2 3" id="KW-0413">Isomerase</keyword>
<reference evidence="3 4" key="1">
    <citation type="submission" date="2019-03" db="EMBL/GenBank/DDBJ databases">
        <title>Genomics of glacier-inhabiting Cryobacterium strains.</title>
        <authorList>
            <person name="Liu Q."/>
            <person name="Xin Y.-H."/>
        </authorList>
    </citation>
    <scope>NUCLEOTIDE SEQUENCE [LARGE SCALE GENOMIC DNA]</scope>
    <source>
        <strain evidence="3 4">Sr39</strain>
    </source>
</reference>
<dbReference type="InterPro" id="IPR015942">
    <property type="entry name" value="Asp/Glu/hydantoin_racemase"/>
</dbReference>
<comment type="similarity">
    <text evidence="1">Belongs to the aspartate/glutamate racemases family.</text>
</comment>
<dbReference type="InterPro" id="IPR001920">
    <property type="entry name" value="Asp/Glu_race"/>
</dbReference>
<dbReference type="PANTHER" id="PTHR21198:SF7">
    <property type="entry name" value="ASPARTATE-GLUTAMATE RACEMASE FAMILY"/>
    <property type="match status" value="1"/>
</dbReference>
<dbReference type="AlphaFoldDB" id="A0A4R9AHV3"/>
<evidence type="ECO:0000313" key="4">
    <source>
        <dbReference type="Proteomes" id="UP000298170"/>
    </source>
</evidence>
<gene>
    <name evidence="3" type="ORF">E3T39_03195</name>
</gene>
<dbReference type="PROSITE" id="PS00924">
    <property type="entry name" value="ASP_GLU_RACEMASE_2"/>
    <property type="match status" value="1"/>
</dbReference>
<keyword evidence="4" id="KW-1185">Reference proteome</keyword>
<dbReference type="OrthoDB" id="9803739at2"/>
<dbReference type="InterPro" id="IPR004380">
    <property type="entry name" value="Asp_race"/>
</dbReference>
<comment type="caution">
    <text evidence="3">The sequence shown here is derived from an EMBL/GenBank/DDBJ whole genome shotgun (WGS) entry which is preliminary data.</text>
</comment>
<protein>
    <submittedName>
        <fullName evidence="3">Amino acid racemase</fullName>
        <ecNumber evidence="3">5.1.1.-</ecNumber>
    </submittedName>
</protein>
<dbReference type="SUPFAM" id="SSF53681">
    <property type="entry name" value="Aspartate/glutamate racemase"/>
    <property type="match status" value="2"/>
</dbReference>
<organism evidence="3 4">
    <name type="scientific">Cryobacterium suzukii</name>
    <dbReference type="NCBI Taxonomy" id="1259198"/>
    <lineage>
        <taxon>Bacteria</taxon>
        <taxon>Bacillati</taxon>
        <taxon>Actinomycetota</taxon>
        <taxon>Actinomycetes</taxon>
        <taxon>Micrococcales</taxon>
        <taxon>Microbacteriaceae</taxon>
        <taxon>Cryobacterium</taxon>
    </lineage>
</organism>
<name>A0A4R9AHV3_9MICO</name>
<evidence type="ECO:0000313" key="3">
    <source>
        <dbReference type="EMBL" id="TFD62032.1"/>
    </source>
</evidence>
<evidence type="ECO:0000256" key="2">
    <source>
        <dbReference type="ARBA" id="ARBA00023235"/>
    </source>
</evidence>
<dbReference type="Gene3D" id="3.40.50.1860">
    <property type="match status" value="2"/>
</dbReference>
<evidence type="ECO:0000256" key="1">
    <source>
        <dbReference type="ARBA" id="ARBA00007847"/>
    </source>
</evidence>
<dbReference type="EMBL" id="SOHJ01000003">
    <property type="protein sequence ID" value="TFD62032.1"/>
    <property type="molecule type" value="Genomic_DNA"/>
</dbReference>
<dbReference type="PANTHER" id="PTHR21198">
    <property type="entry name" value="GLUTAMATE RACEMASE"/>
    <property type="match status" value="1"/>
</dbReference>
<dbReference type="Proteomes" id="UP000298170">
    <property type="component" value="Unassembled WGS sequence"/>
</dbReference>
<proteinExistence type="inferred from homology"/>
<dbReference type="Pfam" id="PF01177">
    <property type="entry name" value="Asp_Glu_race"/>
    <property type="match status" value="1"/>
</dbReference>
<dbReference type="InterPro" id="IPR033134">
    <property type="entry name" value="Asp/Glu_racemase_AS_2"/>
</dbReference>
<dbReference type="NCBIfam" id="TIGR00035">
    <property type="entry name" value="asp_race"/>
    <property type="match status" value="1"/>
</dbReference>
<dbReference type="GO" id="GO:0047661">
    <property type="term" value="F:amino-acid racemase activity"/>
    <property type="evidence" value="ECO:0007669"/>
    <property type="project" value="InterPro"/>
</dbReference>
<dbReference type="RefSeq" id="WP_134513314.1">
    <property type="nucleotide sequence ID" value="NZ_SOHJ01000003.1"/>
</dbReference>
<dbReference type="EC" id="5.1.1.-" evidence="3"/>